<organism evidence="1 2">
    <name type="scientific">Actinoplanes lutulentus</name>
    <dbReference type="NCBI Taxonomy" id="1287878"/>
    <lineage>
        <taxon>Bacteria</taxon>
        <taxon>Bacillati</taxon>
        <taxon>Actinomycetota</taxon>
        <taxon>Actinomycetes</taxon>
        <taxon>Micromonosporales</taxon>
        <taxon>Micromonosporaceae</taxon>
        <taxon>Actinoplanes</taxon>
    </lineage>
</organism>
<dbReference type="PANTHER" id="PTHR34387:SF2">
    <property type="entry name" value="SLR1258 PROTEIN"/>
    <property type="match status" value="1"/>
</dbReference>
<protein>
    <submittedName>
        <fullName evidence="1">Uncharacterized protein</fullName>
    </submittedName>
</protein>
<dbReference type="Gene3D" id="3.30.110.170">
    <property type="entry name" value="Protein of unknown function (DUF541), domain 1"/>
    <property type="match status" value="1"/>
</dbReference>
<keyword evidence="2" id="KW-1185">Reference proteome</keyword>
<dbReference type="InterPro" id="IPR052022">
    <property type="entry name" value="26kDa_periplasmic_antigen"/>
</dbReference>
<dbReference type="EMBL" id="QLMJ01000013">
    <property type="protein sequence ID" value="RAK32807.1"/>
    <property type="molecule type" value="Genomic_DNA"/>
</dbReference>
<accession>A0A327Z6I7</accession>
<evidence type="ECO:0000313" key="1">
    <source>
        <dbReference type="EMBL" id="RAK32807.1"/>
    </source>
</evidence>
<evidence type="ECO:0000313" key="2">
    <source>
        <dbReference type="Proteomes" id="UP000249341"/>
    </source>
</evidence>
<comment type="caution">
    <text evidence="1">The sequence shown here is derived from an EMBL/GenBank/DDBJ whole genome shotgun (WGS) entry which is preliminary data.</text>
</comment>
<dbReference type="Proteomes" id="UP000249341">
    <property type="component" value="Unassembled WGS sequence"/>
</dbReference>
<sequence>MASGSAPIVVVHGEALREVPPELAVFSVTVSASDRDKTAVVTRLTRRASEVSELLDRFSTSIERRETTGVQVNPDFNRRGERAQRYSGTVTTTVTVSDFDPLGELLAQLASGEHTAVAGPWWQLRPGGRPGAEVRREAVTDALERAHEYADAVGARVDRIVEIADAEAGGGGHPMMMRAASFEMADEGFTLFPQAQTVSARVRLTVTITEPSVLGSDPAVS</sequence>
<gene>
    <name evidence="1" type="ORF">B0I29_113102</name>
</gene>
<dbReference type="Pfam" id="PF04402">
    <property type="entry name" value="SIMPL"/>
    <property type="match status" value="1"/>
</dbReference>
<reference evidence="1 2" key="1">
    <citation type="submission" date="2018-06" db="EMBL/GenBank/DDBJ databases">
        <title>Genomic Encyclopedia of Type Strains, Phase III (KMG-III): the genomes of soil and plant-associated and newly described type strains.</title>
        <authorList>
            <person name="Whitman W."/>
        </authorList>
    </citation>
    <scope>NUCLEOTIDE SEQUENCE [LARGE SCALE GENOMIC DNA]</scope>
    <source>
        <strain evidence="1 2">CGMCC 4.7090</strain>
    </source>
</reference>
<dbReference type="RefSeq" id="WP_111651713.1">
    <property type="nucleotide sequence ID" value="NZ_JACHWI010000005.1"/>
</dbReference>
<dbReference type="InterPro" id="IPR007497">
    <property type="entry name" value="SIMPL/DUF541"/>
</dbReference>
<dbReference type="OrthoDB" id="3689574at2"/>
<dbReference type="Gene3D" id="3.30.70.2970">
    <property type="entry name" value="Protein of unknown function (DUF541), domain 2"/>
    <property type="match status" value="1"/>
</dbReference>
<proteinExistence type="predicted"/>
<dbReference type="GO" id="GO:0006974">
    <property type="term" value="P:DNA damage response"/>
    <property type="evidence" value="ECO:0007669"/>
    <property type="project" value="TreeGrafter"/>
</dbReference>
<name>A0A327Z6I7_9ACTN</name>
<dbReference type="PANTHER" id="PTHR34387">
    <property type="entry name" value="SLR1258 PROTEIN"/>
    <property type="match status" value="1"/>
</dbReference>
<dbReference type="AlphaFoldDB" id="A0A327Z6I7"/>